<evidence type="ECO:0000313" key="3">
    <source>
        <dbReference type="EMBL" id="THV41612.1"/>
    </source>
</evidence>
<gene>
    <name evidence="3" type="ORF">FAB82_10955</name>
</gene>
<keyword evidence="2" id="KW-1133">Transmembrane helix</keyword>
<sequence>MLKFLRIWMGVLLALIVVQFFLAGYGAVGTGALADNYAMHRMTGTLISVFALLGLVFAALARSGGKLVGMAAIILGLVLLQPVIAMISIEGTMAGQIIFGFHVVNAVAIPHVVVGVMTAAGKAKAAKDSGDSKGGVTDTPEPVPAG</sequence>
<feature type="transmembrane region" description="Helical" evidence="2">
    <location>
        <begin position="95"/>
        <end position="117"/>
    </location>
</feature>
<proteinExistence type="predicted"/>
<dbReference type="Proteomes" id="UP000308760">
    <property type="component" value="Unassembled WGS sequence"/>
</dbReference>
<evidence type="ECO:0000313" key="4">
    <source>
        <dbReference type="Proteomes" id="UP000308760"/>
    </source>
</evidence>
<evidence type="ECO:0000256" key="2">
    <source>
        <dbReference type="SAM" id="Phobius"/>
    </source>
</evidence>
<feature type="region of interest" description="Disordered" evidence="1">
    <location>
        <begin position="126"/>
        <end position="146"/>
    </location>
</feature>
<name>A0A4S8QET1_9ACTN</name>
<organism evidence="3 4">
    <name type="scientific">Glycomyces buryatensis</name>
    <dbReference type="NCBI Taxonomy" id="2570927"/>
    <lineage>
        <taxon>Bacteria</taxon>
        <taxon>Bacillati</taxon>
        <taxon>Actinomycetota</taxon>
        <taxon>Actinomycetes</taxon>
        <taxon>Glycomycetales</taxon>
        <taxon>Glycomycetaceae</taxon>
        <taxon>Glycomyces</taxon>
    </lineage>
</organism>
<dbReference type="RefSeq" id="WP_136534575.1">
    <property type="nucleotide sequence ID" value="NZ_STGY01000042.1"/>
</dbReference>
<dbReference type="AlphaFoldDB" id="A0A4S8QET1"/>
<dbReference type="EMBL" id="STGY01000042">
    <property type="protein sequence ID" value="THV41612.1"/>
    <property type="molecule type" value="Genomic_DNA"/>
</dbReference>
<feature type="transmembrane region" description="Helical" evidence="2">
    <location>
        <begin position="68"/>
        <end position="89"/>
    </location>
</feature>
<keyword evidence="2" id="KW-0472">Membrane</keyword>
<dbReference type="Pfam" id="PF19728">
    <property type="entry name" value="DUF6220"/>
    <property type="match status" value="1"/>
</dbReference>
<evidence type="ECO:0000256" key="1">
    <source>
        <dbReference type="SAM" id="MobiDB-lite"/>
    </source>
</evidence>
<reference evidence="4" key="1">
    <citation type="submission" date="2019-04" db="EMBL/GenBank/DDBJ databases">
        <title>Nocardioides xinjiangensis sp. nov.</title>
        <authorList>
            <person name="Liu S."/>
        </authorList>
    </citation>
    <scope>NUCLEOTIDE SEQUENCE [LARGE SCALE GENOMIC DNA]</scope>
    <source>
        <strain evidence="4">18</strain>
    </source>
</reference>
<comment type="caution">
    <text evidence="3">The sequence shown here is derived from an EMBL/GenBank/DDBJ whole genome shotgun (WGS) entry which is preliminary data.</text>
</comment>
<feature type="transmembrane region" description="Helical" evidence="2">
    <location>
        <begin position="44"/>
        <end position="61"/>
    </location>
</feature>
<keyword evidence="2" id="KW-0812">Transmembrane</keyword>
<protein>
    <submittedName>
        <fullName evidence="3">Uncharacterized protein</fullName>
    </submittedName>
</protein>
<dbReference type="InterPro" id="IPR046192">
    <property type="entry name" value="DUF6220"/>
</dbReference>
<keyword evidence="4" id="KW-1185">Reference proteome</keyword>
<dbReference type="OrthoDB" id="3535263at2"/>
<reference evidence="3 4" key="2">
    <citation type="submission" date="2019-05" db="EMBL/GenBank/DDBJ databases">
        <title>Glycomyces buryatensis sp. nov.</title>
        <authorList>
            <person name="Nikitina E."/>
        </authorList>
    </citation>
    <scope>NUCLEOTIDE SEQUENCE [LARGE SCALE GENOMIC DNA]</scope>
    <source>
        <strain evidence="3 4">18</strain>
    </source>
</reference>
<accession>A0A4S8QET1</accession>